<reference evidence="4" key="1">
    <citation type="journal article" date="2015" name="PLoS Genet.">
        <title>The dynamic genome and transcriptome of the human fungal pathogen Blastomyces and close relative Emmonsia.</title>
        <authorList>
            <person name="Munoz J.F."/>
            <person name="Gauthier G.M."/>
            <person name="Desjardins C.A."/>
            <person name="Gallo J.E."/>
            <person name="Holder J."/>
            <person name="Sullivan T.D."/>
            <person name="Marty A.J."/>
            <person name="Carmen J.C."/>
            <person name="Chen Z."/>
            <person name="Ding L."/>
            <person name="Gujja S."/>
            <person name="Magrini V."/>
            <person name="Misas E."/>
            <person name="Mitreva M."/>
            <person name="Priest M."/>
            <person name="Saif S."/>
            <person name="Whiston E.A."/>
            <person name="Young S."/>
            <person name="Zeng Q."/>
            <person name="Goldman W.E."/>
            <person name="Mardis E.R."/>
            <person name="Taylor J.W."/>
            <person name="McEwen J.G."/>
            <person name="Clay O.K."/>
            <person name="Klein B.S."/>
            <person name="Cuomo C.A."/>
        </authorList>
    </citation>
    <scope>NUCLEOTIDE SEQUENCE [LARGE SCALE GENOMIC DNA]</scope>
    <source>
        <strain evidence="4">UAMH 3008</strain>
    </source>
</reference>
<feature type="compositionally biased region" description="Polar residues" evidence="2">
    <location>
        <begin position="28"/>
        <end position="39"/>
    </location>
</feature>
<feature type="region of interest" description="Disordered" evidence="2">
    <location>
        <begin position="1"/>
        <end position="39"/>
    </location>
</feature>
<evidence type="ECO:0000313" key="4">
    <source>
        <dbReference type="Proteomes" id="UP000034164"/>
    </source>
</evidence>
<sequence length="105" mass="11539">MSESLPGSGRAGRGKQPEREAPEATDSPDGTTCPTILTPNANGMITMTAADLLVFCQQMMLVRQNNNNNNNTDDLKHEMREYQREVKASLNTKTVTTFDGSNYQA</sequence>
<dbReference type="VEuPathDB" id="FungiDB:EMCG_02849"/>
<evidence type="ECO:0000313" key="3">
    <source>
        <dbReference type="EMBL" id="KKZ62806.1"/>
    </source>
</evidence>
<organism evidence="3 4">
    <name type="scientific">[Emmonsia] crescens</name>
    <dbReference type="NCBI Taxonomy" id="73230"/>
    <lineage>
        <taxon>Eukaryota</taxon>
        <taxon>Fungi</taxon>
        <taxon>Dikarya</taxon>
        <taxon>Ascomycota</taxon>
        <taxon>Pezizomycotina</taxon>
        <taxon>Eurotiomycetes</taxon>
        <taxon>Eurotiomycetidae</taxon>
        <taxon>Onygenales</taxon>
        <taxon>Ajellomycetaceae</taxon>
        <taxon>Emergomyces</taxon>
    </lineage>
</organism>
<keyword evidence="1" id="KW-0175">Coiled coil</keyword>
<dbReference type="Proteomes" id="UP000034164">
    <property type="component" value="Unassembled WGS sequence"/>
</dbReference>
<feature type="coiled-coil region" evidence="1">
    <location>
        <begin position="65"/>
        <end position="92"/>
    </location>
</feature>
<protein>
    <submittedName>
        <fullName evidence="3">Uncharacterized protein</fullName>
    </submittedName>
</protein>
<evidence type="ECO:0000256" key="1">
    <source>
        <dbReference type="SAM" id="Coils"/>
    </source>
</evidence>
<accession>A0A0G2J8T8</accession>
<evidence type="ECO:0000256" key="2">
    <source>
        <dbReference type="SAM" id="MobiDB-lite"/>
    </source>
</evidence>
<name>A0A0G2J8T8_9EURO</name>
<dbReference type="EMBL" id="LCZI01001035">
    <property type="protein sequence ID" value="KKZ62806.1"/>
    <property type="molecule type" value="Genomic_DNA"/>
</dbReference>
<gene>
    <name evidence="3" type="ORF">EMCG_02849</name>
</gene>
<proteinExistence type="predicted"/>
<comment type="caution">
    <text evidence="3">The sequence shown here is derived from an EMBL/GenBank/DDBJ whole genome shotgun (WGS) entry which is preliminary data.</text>
</comment>
<dbReference type="AlphaFoldDB" id="A0A0G2J8T8"/>